<dbReference type="Pfam" id="PF13845">
    <property type="entry name" value="Septum_form"/>
    <property type="match status" value="1"/>
</dbReference>
<comment type="caution">
    <text evidence="3">The sequence shown here is derived from an EMBL/GenBank/DDBJ whole genome shotgun (WGS) entry which is preliminary data.</text>
</comment>
<dbReference type="EMBL" id="JAUSQZ010000001">
    <property type="protein sequence ID" value="MDP9829894.1"/>
    <property type="molecule type" value="Genomic_DNA"/>
</dbReference>
<evidence type="ECO:0000256" key="1">
    <source>
        <dbReference type="SAM" id="SignalP"/>
    </source>
</evidence>
<dbReference type="Proteomes" id="UP001235712">
    <property type="component" value="Unassembled WGS sequence"/>
</dbReference>
<keyword evidence="1" id="KW-0732">Signal</keyword>
<feature type="chain" id="PRO_5045215059" description="Septum formation-related domain-containing protein" evidence="1">
    <location>
        <begin position="24"/>
        <end position="178"/>
    </location>
</feature>
<name>A0ABT9PB16_9ACTN</name>
<gene>
    <name evidence="3" type="ORF">J2S57_005643</name>
</gene>
<evidence type="ECO:0000259" key="2">
    <source>
        <dbReference type="Pfam" id="PF13845"/>
    </source>
</evidence>
<sequence length="178" mass="19161">MKRSAAAALIANTAVFLSLSACSSGGDEEWASELQPSDCAVNPADQPGEITRVRVVPCTSKHDLEVFGRIPYRTQKQAEATTGSDQEYPGRDVLMDFAREECAGAYRPYLDGAAHTSNQFLTYLYPSVESWNAVGADSLHLGPLNSLVGDAPEASRDVVCIVRTTDGLVEHSVRALRS</sequence>
<feature type="domain" description="Septum formation-related" evidence="2">
    <location>
        <begin position="38"/>
        <end position="133"/>
    </location>
</feature>
<dbReference type="PROSITE" id="PS51257">
    <property type="entry name" value="PROKAR_LIPOPROTEIN"/>
    <property type="match status" value="1"/>
</dbReference>
<accession>A0ABT9PB16</accession>
<protein>
    <recommendedName>
        <fullName evidence="2">Septum formation-related domain-containing protein</fullName>
    </recommendedName>
</protein>
<dbReference type="InterPro" id="IPR026004">
    <property type="entry name" value="Septum_form"/>
</dbReference>
<dbReference type="RefSeq" id="WP_307248553.1">
    <property type="nucleotide sequence ID" value="NZ_JAUSQZ010000001.1"/>
</dbReference>
<evidence type="ECO:0000313" key="3">
    <source>
        <dbReference type="EMBL" id="MDP9829894.1"/>
    </source>
</evidence>
<organism evidence="3 4">
    <name type="scientific">Kineosporia succinea</name>
    <dbReference type="NCBI Taxonomy" id="84632"/>
    <lineage>
        <taxon>Bacteria</taxon>
        <taxon>Bacillati</taxon>
        <taxon>Actinomycetota</taxon>
        <taxon>Actinomycetes</taxon>
        <taxon>Kineosporiales</taxon>
        <taxon>Kineosporiaceae</taxon>
        <taxon>Kineosporia</taxon>
    </lineage>
</organism>
<keyword evidence="4" id="KW-1185">Reference proteome</keyword>
<evidence type="ECO:0000313" key="4">
    <source>
        <dbReference type="Proteomes" id="UP001235712"/>
    </source>
</evidence>
<reference evidence="3 4" key="1">
    <citation type="submission" date="2023-07" db="EMBL/GenBank/DDBJ databases">
        <title>Sequencing the genomes of 1000 actinobacteria strains.</title>
        <authorList>
            <person name="Klenk H.-P."/>
        </authorList>
    </citation>
    <scope>NUCLEOTIDE SEQUENCE [LARGE SCALE GENOMIC DNA]</scope>
    <source>
        <strain evidence="3 4">DSM 44388</strain>
    </source>
</reference>
<proteinExistence type="predicted"/>
<feature type="signal peptide" evidence="1">
    <location>
        <begin position="1"/>
        <end position="23"/>
    </location>
</feature>